<keyword evidence="1 2" id="KW-0103">Bromodomain</keyword>
<dbReference type="VEuPathDB" id="FungiDB:G647_08525"/>
<organism evidence="6 7">
    <name type="scientific">Cladophialophora carrionii</name>
    <dbReference type="NCBI Taxonomy" id="86049"/>
    <lineage>
        <taxon>Eukaryota</taxon>
        <taxon>Fungi</taxon>
        <taxon>Dikarya</taxon>
        <taxon>Ascomycota</taxon>
        <taxon>Pezizomycotina</taxon>
        <taxon>Eurotiomycetes</taxon>
        <taxon>Chaetothyriomycetidae</taxon>
        <taxon>Chaetothyriales</taxon>
        <taxon>Herpotrichiellaceae</taxon>
        <taxon>Cladophialophora</taxon>
    </lineage>
</organism>
<dbReference type="Proteomes" id="UP000094526">
    <property type="component" value="Unassembled WGS sequence"/>
</dbReference>
<reference evidence="7" key="1">
    <citation type="submission" date="2015-07" db="EMBL/GenBank/DDBJ databases">
        <authorList>
            <person name="Teixeira M.M."/>
            <person name="Souza R.C."/>
            <person name="Almeida L.G."/>
            <person name="Vicente V.A."/>
            <person name="de Hoog S."/>
            <person name="Bocca A.L."/>
            <person name="de Almeida S.R."/>
            <person name="Vasconcelos A.T."/>
            <person name="Felipe M.S."/>
        </authorList>
    </citation>
    <scope>NUCLEOTIDE SEQUENCE [LARGE SCALE GENOMIC DNA]</scope>
    <source>
        <strain evidence="7">KSF</strain>
    </source>
</reference>
<feature type="region of interest" description="Disordered" evidence="4">
    <location>
        <begin position="73"/>
        <end position="109"/>
    </location>
</feature>
<feature type="compositionally biased region" description="Pro residues" evidence="4">
    <location>
        <begin position="425"/>
        <end position="437"/>
    </location>
</feature>
<feature type="compositionally biased region" description="Pro residues" evidence="4">
    <location>
        <begin position="235"/>
        <end position="250"/>
    </location>
</feature>
<feature type="region of interest" description="Disordered" evidence="4">
    <location>
        <begin position="900"/>
        <end position="972"/>
    </location>
</feature>
<dbReference type="PANTHER" id="PTHR15398">
    <property type="entry name" value="BROMODOMAIN-CONTAINING PROTEIN 8"/>
    <property type="match status" value="1"/>
</dbReference>
<feature type="domain" description="Bromo" evidence="5">
    <location>
        <begin position="690"/>
        <end position="743"/>
    </location>
</feature>
<gene>
    <name evidence="6" type="ORF">CLCR_03844</name>
</gene>
<dbReference type="SUPFAM" id="SSF47370">
    <property type="entry name" value="Bromodomain"/>
    <property type="match status" value="1"/>
</dbReference>
<dbReference type="eggNOG" id="ENOG502S3YN">
    <property type="taxonomic scope" value="Eukaryota"/>
</dbReference>
<proteinExistence type="predicted"/>
<feature type="compositionally biased region" description="Polar residues" evidence="4">
    <location>
        <begin position="533"/>
        <end position="552"/>
    </location>
</feature>
<protein>
    <recommendedName>
        <fullName evidence="5">Bromo domain-containing protein</fullName>
    </recommendedName>
</protein>
<feature type="compositionally biased region" description="Polar residues" evidence="4">
    <location>
        <begin position="761"/>
        <end position="770"/>
    </location>
</feature>
<feature type="region of interest" description="Disordered" evidence="4">
    <location>
        <begin position="745"/>
        <end position="770"/>
    </location>
</feature>
<evidence type="ECO:0000313" key="6">
    <source>
        <dbReference type="EMBL" id="OCT48394.1"/>
    </source>
</evidence>
<dbReference type="GO" id="GO:0035267">
    <property type="term" value="C:NuA4 histone acetyltransferase complex"/>
    <property type="evidence" value="ECO:0007669"/>
    <property type="project" value="TreeGrafter"/>
</dbReference>
<evidence type="ECO:0000259" key="5">
    <source>
        <dbReference type="PROSITE" id="PS50014"/>
    </source>
</evidence>
<feature type="compositionally biased region" description="Polar residues" evidence="4">
    <location>
        <begin position="167"/>
        <end position="176"/>
    </location>
</feature>
<dbReference type="PANTHER" id="PTHR15398:SF4">
    <property type="entry name" value="BROMODOMAIN-CONTAINING PROTEIN 8 ISOFORM X1"/>
    <property type="match status" value="1"/>
</dbReference>
<evidence type="ECO:0000313" key="7">
    <source>
        <dbReference type="Proteomes" id="UP000094526"/>
    </source>
</evidence>
<feature type="region of interest" description="Disordered" evidence="4">
    <location>
        <begin position="219"/>
        <end position="655"/>
    </location>
</feature>
<dbReference type="OrthoDB" id="21449at2759"/>
<dbReference type="PROSITE" id="PS50014">
    <property type="entry name" value="BROMODOMAIN_2"/>
    <property type="match status" value="1"/>
</dbReference>
<feature type="coiled-coil region" evidence="3">
    <location>
        <begin position="125"/>
        <end position="152"/>
    </location>
</feature>
<feature type="compositionally biased region" description="Polar residues" evidence="4">
    <location>
        <begin position="906"/>
        <end position="939"/>
    </location>
</feature>
<evidence type="ECO:0000256" key="1">
    <source>
        <dbReference type="ARBA" id="ARBA00023117"/>
    </source>
</evidence>
<comment type="caution">
    <text evidence="6">The sequence shown here is derived from an EMBL/GenBank/DDBJ whole genome shotgun (WGS) entry which is preliminary data.</text>
</comment>
<sequence length="972" mass="104291">MPSIKAYTQYETLAFCQSVAYHGSDTAAFEDISTALNGNHLIRDSDTYDQTRLTAAALQQLYYDLLAEERNTQKIPTVNGDDGSSNGTNSRKRKLSRSPAPEDAAYTDEQRTLESLVDKLYARFREQMIKEVRQEEEDYLRLQAEIAQLEHEEFEGQLQPPLAGEPGNNQAQPQAETSRKTEDIVEKAHIVQASSQATPASAAPGADAARLVQVASTGAPPAVDVRTSPSVRAGLPPPLAPSHPPPPASPALPIARASQPPPAGPPPPQQSPGAFHRTLPIPSPQRPNYGPINPQHFQPGPQGQPMPVLPPYTGSPHMLPPTEYPHQKRGSASPAQGRGSPVPGQLQHQHQHQQPYPGYSGYPQQPPWPHHPAAQQQYGQPPHFSNQPYYAQSPTSRPPIQYQTPHHPQYAPYPQSAPVHYQGQPPLPHAWPPPQPGQPYYGYYGSPNVTPVPRSDARRTVPRGRSSTPWKRRVQQPGGVRPSSPIRPEREVSPISDTESLTQTKKSRGSTERTAEKSQRTPRATAPPVRGRQQASATPSAFAGSRSQSIASFASDVPGSKGKKAGVSHSVKAEPPSTPAPIPSDTEQQQPQRTTGRRGRARASTLTAKPEPAVPALGTNKRKRSGGHDSASPPPSVARQLPSPAATASTRVQPPPLRRQFSLSLLADPSLVAVTRNFSKTSQLLLNEINSHKLAGIFAKPLSERDAPGYKDLVLRPQDLKSIKAAISKGGKAALAAIEAFEERTGNANAGSEDADGDKTPMQTTPASTTAGIPLAGERAFGNGVYLVRASEDLVPPKAIVNSAQLELELVRMFANAVMFNPLPSSERGFGRSLRLRRRGGDVAPQLTAGDEQQAESSESDDGTPSEVGGIISDTREMFEDVIAMVRKWREAELERLGDVGEADMISSTPTAGPSKPTTQASGSGNVSATVSANPSLRQSESEENEDETGGAPSPPPASATGTARKRRRVAE</sequence>
<feature type="compositionally biased region" description="Basic and acidic residues" evidence="4">
    <location>
        <begin position="509"/>
        <end position="519"/>
    </location>
</feature>
<feature type="compositionally biased region" description="Polar residues" evidence="4">
    <location>
        <begin position="383"/>
        <end position="395"/>
    </location>
</feature>
<feature type="region of interest" description="Disordered" evidence="4">
    <location>
        <begin position="842"/>
        <end position="874"/>
    </location>
</feature>
<feature type="compositionally biased region" description="Pro residues" evidence="4">
    <location>
        <begin position="259"/>
        <end position="270"/>
    </location>
</feature>
<dbReference type="AlphaFoldDB" id="A0A1C1CIN4"/>
<dbReference type="InterPro" id="IPR001487">
    <property type="entry name" value="Bromodomain"/>
</dbReference>
<dbReference type="STRING" id="86049.A0A1C1CIN4"/>
<dbReference type="EMBL" id="LGRB01000012">
    <property type="protein sequence ID" value="OCT48394.1"/>
    <property type="molecule type" value="Genomic_DNA"/>
</dbReference>
<accession>A0A1C1CIN4</accession>
<name>A0A1C1CIN4_9EURO</name>
<dbReference type="VEuPathDB" id="FungiDB:CLCR_03844"/>
<feature type="compositionally biased region" description="Polar residues" evidence="4">
    <location>
        <begin position="495"/>
        <end position="504"/>
    </location>
</feature>
<evidence type="ECO:0000256" key="3">
    <source>
        <dbReference type="SAM" id="Coils"/>
    </source>
</evidence>
<feature type="compositionally biased region" description="Low complexity" evidence="4">
    <location>
        <begin position="345"/>
        <end position="363"/>
    </location>
</feature>
<evidence type="ECO:0000256" key="2">
    <source>
        <dbReference type="PROSITE-ProRule" id="PRU00035"/>
    </source>
</evidence>
<dbReference type="GO" id="GO:0006325">
    <property type="term" value="P:chromatin organization"/>
    <property type="evidence" value="ECO:0007669"/>
    <property type="project" value="UniProtKB-ARBA"/>
</dbReference>
<dbReference type="InterPro" id="IPR036427">
    <property type="entry name" value="Bromodomain-like_sf"/>
</dbReference>
<dbReference type="Gene3D" id="1.20.920.10">
    <property type="entry name" value="Bromodomain-like"/>
    <property type="match status" value="1"/>
</dbReference>
<feature type="region of interest" description="Disordered" evidence="4">
    <location>
        <begin position="158"/>
        <end position="183"/>
    </location>
</feature>
<evidence type="ECO:0000256" key="4">
    <source>
        <dbReference type="SAM" id="MobiDB-lite"/>
    </source>
</evidence>
<keyword evidence="7" id="KW-1185">Reference proteome</keyword>
<feature type="compositionally biased region" description="Low complexity" evidence="4">
    <location>
        <begin position="438"/>
        <end position="447"/>
    </location>
</feature>
<keyword evidence="3" id="KW-0175">Coiled coil</keyword>